<dbReference type="AlphaFoldDB" id="A0A318HW19"/>
<accession>A0A318HW19</accession>
<comment type="caution">
    <text evidence="1">The sequence shown here is derived from an EMBL/GenBank/DDBJ whole genome shotgun (WGS) entry which is preliminary data.</text>
</comment>
<proteinExistence type="predicted"/>
<evidence type="ECO:0000313" key="2">
    <source>
        <dbReference type="Proteomes" id="UP000248314"/>
    </source>
</evidence>
<dbReference type="OrthoDB" id="1080000at2"/>
<protein>
    <submittedName>
        <fullName evidence="1">Uncharacterized protein</fullName>
    </submittedName>
</protein>
<dbReference type="EMBL" id="QJJX01000009">
    <property type="protein sequence ID" value="PXX22785.1"/>
    <property type="molecule type" value="Genomic_DNA"/>
</dbReference>
<reference evidence="1 2" key="1">
    <citation type="submission" date="2018-05" db="EMBL/GenBank/DDBJ databases">
        <title>Genomic Encyclopedia of Type Strains, Phase I: the one thousand microbial genomes (KMG-I) project.</title>
        <authorList>
            <person name="Kyrpides N."/>
        </authorList>
    </citation>
    <scope>NUCLEOTIDE SEQUENCE [LARGE SCALE GENOMIC DNA]</scope>
    <source>
        <strain evidence="1 2">DSM 15611</strain>
    </source>
</reference>
<sequence>MRTKIIVFLLSFYLPCLGQVAIDNDCGFRSCRIFGRVVLTVLGLNTVREMLEHNQRLTLWLNIDSLGYVLSVKKAGGEMPQPQHEEAVSKLKSYFQQNMVRMPICYALQDIDRTYEEQLKLAIESFRESGPRTIIAFFPGELPLRYKIAKNSGYKGSMLDYLLLKLNEQEIPIKKKVRVHGKKDIFVKP</sequence>
<evidence type="ECO:0000313" key="1">
    <source>
        <dbReference type="EMBL" id="PXX22785.1"/>
    </source>
</evidence>
<gene>
    <name evidence="1" type="ORF">EJ73_01059</name>
</gene>
<dbReference type="RefSeq" id="WP_025815551.1">
    <property type="nucleotide sequence ID" value="NZ_BAIZ01000006.1"/>
</dbReference>
<dbReference type="Proteomes" id="UP000248314">
    <property type="component" value="Unassembled WGS sequence"/>
</dbReference>
<name>A0A318HW19_9BACT</name>
<organism evidence="1 2">
    <name type="scientific">Hoylesella shahii DSM 15611 = JCM 12083</name>
    <dbReference type="NCBI Taxonomy" id="1122991"/>
    <lineage>
        <taxon>Bacteria</taxon>
        <taxon>Pseudomonadati</taxon>
        <taxon>Bacteroidota</taxon>
        <taxon>Bacteroidia</taxon>
        <taxon>Bacteroidales</taxon>
        <taxon>Prevotellaceae</taxon>
        <taxon>Hoylesella</taxon>
    </lineage>
</organism>
<keyword evidence="2" id="KW-1185">Reference proteome</keyword>